<dbReference type="Pfam" id="PF00990">
    <property type="entry name" value="GGDEF"/>
    <property type="match status" value="1"/>
</dbReference>
<dbReference type="SUPFAM" id="SSF55785">
    <property type="entry name" value="PYP-like sensor domain (PAS domain)"/>
    <property type="match status" value="1"/>
</dbReference>
<dbReference type="InterPro" id="IPR043128">
    <property type="entry name" value="Rev_trsase/Diguanyl_cyclase"/>
</dbReference>
<name>A0AA96IHG2_9BACT</name>
<dbReference type="SMART" id="SM00267">
    <property type="entry name" value="GGDEF"/>
    <property type="match status" value="1"/>
</dbReference>
<keyword evidence="1" id="KW-0472">Membrane</keyword>
<organism evidence="4">
    <name type="scientific">Arcobacter sp. AZ-2023</name>
    <dbReference type="NCBI Taxonomy" id="3074453"/>
    <lineage>
        <taxon>Bacteria</taxon>
        <taxon>Pseudomonadati</taxon>
        <taxon>Campylobacterota</taxon>
        <taxon>Epsilonproteobacteria</taxon>
        <taxon>Campylobacterales</taxon>
        <taxon>Arcobacteraceae</taxon>
        <taxon>Arcobacter</taxon>
    </lineage>
</organism>
<keyword evidence="1" id="KW-0812">Transmembrane</keyword>
<evidence type="ECO:0000259" key="3">
    <source>
        <dbReference type="PROSITE" id="PS50887"/>
    </source>
</evidence>
<dbReference type="Pfam" id="PF09084">
    <property type="entry name" value="NMT1"/>
    <property type="match status" value="1"/>
</dbReference>
<dbReference type="Pfam" id="PF00989">
    <property type="entry name" value="PAS"/>
    <property type="match status" value="1"/>
</dbReference>
<dbReference type="Gene3D" id="3.40.190.10">
    <property type="entry name" value="Periplasmic binding protein-like II"/>
    <property type="match status" value="2"/>
</dbReference>
<dbReference type="SUPFAM" id="SSF55073">
    <property type="entry name" value="Nucleotide cyclase"/>
    <property type="match status" value="1"/>
</dbReference>
<dbReference type="SUPFAM" id="SSF53850">
    <property type="entry name" value="Periplasmic binding protein-like II"/>
    <property type="match status" value="1"/>
</dbReference>
<dbReference type="PANTHER" id="PTHR44757">
    <property type="entry name" value="DIGUANYLATE CYCLASE DGCP"/>
    <property type="match status" value="1"/>
</dbReference>
<dbReference type="InterPro" id="IPR000014">
    <property type="entry name" value="PAS"/>
</dbReference>
<dbReference type="AlphaFoldDB" id="A0AA96IHG2"/>
<dbReference type="PROSITE" id="PS50112">
    <property type="entry name" value="PAS"/>
    <property type="match status" value="1"/>
</dbReference>
<evidence type="ECO:0000259" key="2">
    <source>
        <dbReference type="PROSITE" id="PS50112"/>
    </source>
</evidence>
<dbReference type="CDD" id="cd01949">
    <property type="entry name" value="GGDEF"/>
    <property type="match status" value="1"/>
</dbReference>
<dbReference type="CDD" id="cd00130">
    <property type="entry name" value="PAS"/>
    <property type="match status" value="1"/>
</dbReference>
<accession>A0AA96IHG2</accession>
<dbReference type="NCBIfam" id="TIGR00254">
    <property type="entry name" value="GGDEF"/>
    <property type="match status" value="1"/>
</dbReference>
<dbReference type="InterPro" id="IPR029787">
    <property type="entry name" value="Nucleotide_cyclase"/>
</dbReference>
<evidence type="ECO:0000256" key="1">
    <source>
        <dbReference type="SAM" id="Phobius"/>
    </source>
</evidence>
<dbReference type="EMBL" id="CP134854">
    <property type="protein sequence ID" value="WNL29417.1"/>
    <property type="molecule type" value="Genomic_DNA"/>
</dbReference>
<dbReference type="InterPro" id="IPR000160">
    <property type="entry name" value="GGDEF_dom"/>
</dbReference>
<dbReference type="GO" id="GO:0006355">
    <property type="term" value="P:regulation of DNA-templated transcription"/>
    <property type="evidence" value="ECO:0007669"/>
    <property type="project" value="InterPro"/>
</dbReference>
<proteinExistence type="predicted"/>
<dbReference type="InterPro" id="IPR052155">
    <property type="entry name" value="Biofilm_reg_signaling"/>
</dbReference>
<dbReference type="PANTHER" id="PTHR44757:SF2">
    <property type="entry name" value="BIOFILM ARCHITECTURE MAINTENANCE PROTEIN MBAA"/>
    <property type="match status" value="1"/>
</dbReference>
<feature type="domain" description="PAS" evidence="2">
    <location>
        <begin position="347"/>
        <end position="402"/>
    </location>
</feature>
<evidence type="ECO:0000313" key="4">
    <source>
        <dbReference type="EMBL" id="WNL29417.1"/>
    </source>
</evidence>
<sequence>MRLILIFLIFVSALEAKKDIKVQLRWKHQFQFAGYYMALHKGFYEDINLNVELLEGDEKIDVVKTVLSKKADFGISNSSLILDYMKGLDVLNLGAIFQHSPNILLTTKDFKSPVDLARDGKIALMGGDQDIELKAMFSKEGIDLSKVKFVTNENYFENFIEGKIEAINSYISNEPFVLNQKGLDFKIIDPRDYGLDFYGDTLFTSKLFYNNNYETVSAFRTATLKGWDYALENIEESVDVILKYYNTQNKSKEALIYEANTLKKLINNDLVEIGHINRGRWENIALVYKDLGLVKSLSKFDDFFYIENKKVDLTWFYIYFFISSFSIFIILGIVYYIYKINKKLLKSEKRHKILFQNSASAGLVWKKDYIITDWNEQATKLFGWSASEVIGKSFLDFLIPQDEKFKFDDGLKAIFDDNNLHIFINKNCKKDKSIIICEWYNTKLQSTTDNSSEVVSLAIDITKRFEDEQTLKLQANNDFLTKLPNRLFFENILQKVYSYSKRNSTIFGLAIIDLDGFKAINDIYGHYAGDALLQEISLRFQDCIRAEDTIARIGGDEFAFIFHIGTIKEPYEKIIDRLLQEASKIVVFDGNIKLQVSASIGISFYSKDNDVDTKTLQKQADQAMYLSKTKGKNCFTVFDT</sequence>
<gene>
    <name evidence="4" type="ORF">RMQ68_08585</name>
</gene>
<dbReference type="Gene3D" id="3.30.450.20">
    <property type="entry name" value="PAS domain"/>
    <property type="match status" value="1"/>
</dbReference>
<dbReference type="Gene3D" id="3.30.70.270">
    <property type="match status" value="1"/>
</dbReference>
<reference evidence="4" key="1">
    <citation type="submission" date="2023-09" db="EMBL/GenBank/DDBJ databases">
        <title>Arcobacter tbilisiensis sp. nov. isolated from chicken meat in Tbilisi, Georgia.</title>
        <authorList>
            <person name="Matthias R."/>
            <person name="Zautner A.E."/>
        </authorList>
    </citation>
    <scope>NUCLEOTIDE SEQUENCE</scope>
    <source>
        <strain evidence="4">LEO 52</strain>
    </source>
</reference>
<dbReference type="SMART" id="SM00091">
    <property type="entry name" value="PAS"/>
    <property type="match status" value="1"/>
</dbReference>
<protein>
    <submittedName>
        <fullName evidence="4">ABC transporter substrate-binding protein</fullName>
    </submittedName>
</protein>
<feature type="domain" description="GGDEF" evidence="3">
    <location>
        <begin position="505"/>
        <end position="640"/>
    </location>
</feature>
<dbReference type="InterPro" id="IPR035965">
    <property type="entry name" value="PAS-like_dom_sf"/>
</dbReference>
<dbReference type="InterPro" id="IPR015168">
    <property type="entry name" value="SsuA/THI5"/>
</dbReference>
<keyword evidence="1" id="KW-1133">Transmembrane helix</keyword>
<dbReference type="PROSITE" id="PS50887">
    <property type="entry name" value="GGDEF"/>
    <property type="match status" value="1"/>
</dbReference>
<feature type="transmembrane region" description="Helical" evidence="1">
    <location>
        <begin position="315"/>
        <end position="338"/>
    </location>
</feature>
<dbReference type="InterPro" id="IPR013767">
    <property type="entry name" value="PAS_fold"/>
</dbReference>
<dbReference type="NCBIfam" id="TIGR00229">
    <property type="entry name" value="sensory_box"/>
    <property type="match status" value="1"/>
</dbReference>